<feature type="region of interest" description="Disordered" evidence="5">
    <location>
        <begin position="1"/>
        <end position="64"/>
    </location>
</feature>
<dbReference type="GO" id="GO:0005634">
    <property type="term" value="C:nucleus"/>
    <property type="evidence" value="ECO:0007669"/>
    <property type="project" value="UniProtKB-SubCell"/>
</dbReference>
<organism evidence="7 8">
    <name type="scientific">Modicella reniformis</name>
    <dbReference type="NCBI Taxonomy" id="1440133"/>
    <lineage>
        <taxon>Eukaryota</taxon>
        <taxon>Fungi</taxon>
        <taxon>Fungi incertae sedis</taxon>
        <taxon>Mucoromycota</taxon>
        <taxon>Mortierellomycotina</taxon>
        <taxon>Mortierellomycetes</taxon>
        <taxon>Mortierellales</taxon>
        <taxon>Mortierellaceae</taxon>
        <taxon>Modicella</taxon>
    </lineage>
</organism>
<reference evidence="7" key="1">
    <citation type="journal article" date="2020" name="Fungal Divers.">
        <title>Resolving the Mortierellaceae phylogeny through synthesis of multi-gene phylogenetics and phylogenomics.</title>
        <authorList>
            <person name="Vandepol N."/>
            <person name="Liber J."/>
            <person name="Desiro A."/>
            <person name="Na H."/>
            <person name="Kennedy M."/>
            <person name="Barry K."/>
            <person name="Grigoriev I.V."/>
            <person name="Miller A.N."/>
            <person name="O'Donnell K."/>
            <person name="Stajich J.E."/>
            <person name="Bonito G."/>
        </authorList>
    </citation>
    <scope>NUCLEOTIDE SEQUENCE</scope>
    <source>
        <strain evidence="7">MES-2147</strain>
    </source>
</reference>
<gene>
    <name evidence="7" type="ORF">BGZ65_010575</name>
</gene>
<proteinExistence type="predicted"/>
<evidence type="ECO:0000256" key="2">
    <source>
        <dbReference type="ARBA" id="ARBA00023015"/>
    </source>
</evidence>
<evidence type="ECO:0000259" key="6">
    <source>
        <dbReference type="PROSITE" id="PS51821"/>
    </source>
</evidence>
<evidence type="ECO:0000256" key="5">
    <source>
        <dbReference type="SAM" id="MobiDB-lite"/>
    </source>
</evidence>
<feature type="compositionally biased region" description="Basic and acidic residues" evidence="5">
    <location>
        <begin position="1"/>
        <end position="56"/>
    </location>
</feature>
<dbReference type="InterPro" id="IPR037525">
    <property type="entry name" value="Velvet_dom"/>
</dbReference>
<protein>
    <recommendedName>
        <fullName evidence="6">Velvet domain-containing protein</fullName>
    </recommendedName>
</protein>
<evidence type="ECO:0000256" key="3">
    <source>
        <dbReference type="ARBA" id="ARBA00023163"/>
    </source>
</evidence>
<keyword evidence="2" id="KW-0805">Transcription regulation</keyword>
<feature type="compositionally biased region" description="Acidic residues" evidence="5">
    <location>
        <begin position="238"/>
        <end position="250"/>
    </location>
</feature>
<feature type="domain" description="Velvet" evidence="6">
    <location>
        <begin position="1"/>
        <end position="214"/>
    </location>
</feature>
<feature type="region of interest" description="Disordered" evidence="5">
    <location>
        <begin position="216"/>
        <end position="250"/>
    </location>
</feature>
<comment type="subcellular location">
    <subcellularLocation>
        <location evidence="1">Nucleus</location>
    </subcellularLocation>
</comment>
<evidence type="ECO:0000313" key="8">
    <source>
        <dbReference type="Proteomes" id="UP000749646"/>
    </source>
</evidence>
<dbReference type="Gene3D" id="2.60.40.3960">
    <property type="entry name" value="Velvet domain"/>
    <property type="match status" value="1"/>
</dbReference>
<dbReference type="EMBL" id="JAAAHW010009376">
    <property type="protein sequence ID" value="KAF9942118.1"/>
    <property type="molecule type" value="Genomic_DNA"/>
</dbReference>
<evidence type="ECO:0000256" key="1">
    <source>
        <dbReference type="ARBA" id="ARBA00004123"/>
    </source>
</evidence>
<dbReference type="InterPro" id="IPR021740">
    <property type="entry name" value="Velvet"/>
</dbReference>
<evidence type="ECO:0000256" key="4">
    <source>
        <dbReference type="ARBA" id="ARBA00023242"/>
    </source>
</evidence>
<comment type="caution">
    <text evidence="7">The sequence shown here is derived from an EMBL/GenBank/DDBJ whole genome shotgun (WGS) entry which is preliminary data.</text>
</comment>
<feature type="compositionally biased region" description="Basic and acidic residues" evidence="5">
    <location>
        <begin position="216"/>
        <end position="227"/>
    </location>
</feature>
<dbReference type="InterPro" id="IPR038491">
    <property type="entry name" value="Velvet_dom_sf"/>
</dbReference>
<evidence type="ECO:0000313" key="7">
    <source>
        <dbReference type="EMBL" id="KAF9942118.1"/>
    </source>
</evidence>
<dbReference type="PROSITE" id="PS51821">
    <property type="entry name" value="VELVET"/>
    <property type="match status" value="1"/>
</dbReference>
<keyword evidence="3" id="KW-0804">Transcription</keyword>
<dbReference type="PANTHER" id="PTHR33572">
    <property type="entry name" value="SPORE DEVELOPMENT REGULATOR VOSA"/>
    <property type="match status" value="1"/>
</dbReference>
<keyword evidence="4" id="KW-0539">Nucleus</keyword>
<dbReference type="PANTHER" id="PTHR33572:SF3">
    <property type="entry name" value="VELVET COMPLEX SUBUNIT B"/>
    <property type="match status" value="1"/>
</dbReference>
<keyword evidence="8" id="KW-1185">Reference proteome</keyword>
<dbReference type="OrthoDB" id="3056235at2759"/>
<accession>A0A9P6LTF3</accession>
<name>A0A9P6LTF3_9FUNG</name>
<dbReference type="Proteomes" id="UP000749646">
    <property type="component" value="Unassembled WGS sequence"/>
</dbReference>
<dbReference type="AlphaFoldDB" id="A0A9P6LTF3"/>
<dbReference type="Pfam" id="PF11754">
    <property type="entry name" value="Velvet"/>
    <property type="match status" value="1"/>
</dbReference>
<sequence>MNKDKDSKNKEKKDKDNKEKNNKDKDKKDKNNKDMGNKDKNNKDKRDKKNKDKDMGNHGGNQKEVSSYMVLADIYSADKSTQCTLVTNPVSTMQAPSSAGSSSGESVLSLAPQSMTSRNLTGSTVASGNLLINLENETGVYFIFQDLSVRSEGAYALEFSFSLLPIPVGPPSSVLATVFSEPFTIYAAKRFPGMTESTVLSKCFASQGIKIPIRKEPRISRSKRPAEEQAGITVEGEVASESDDDDDGPG</sequence>